<dbReference type="Gene3D" id="3.30.420.60">
    <property type="entry name" value="eRF1 domain 2"/>
    <property type="match status" value="1"/>
</dbReference>
<dbReference type="SUPFAM" id="SSF53137">
    <property type="entry name" value="Translational machinery components"/>
    <property type="match status" value="1"/>
</dbReference>
<name>A0A4Y8APY5_9FLAO</name>
<dbReference type="Proteomes" id="UP000298517">
    <property type="component" value="Unassembled WGS sequence"/>
</dbReference>
<gene>
    <name evidence="1" type="ORF">E2488_15465</name>
</gene>
<protein>
    <recommendedName>
        <fullName evidence="3">Host attachment protein</fullName>
    </recommendedName>
</protein>
<dbReference type="InterPro" id="IPR042226">
    <property type="entry name" value="eFR1_2_sf"/>
</dbReference>
<evidence type="ECO:0000313" key="2">
    <source>
        <dbReference type="Proteomes" id="UP000298517"/>
    </source>
</evidence>
<evidence type="ECO:0000313" key="1">
    <source>
        <dbReference type="EMBL" id="TEW71865.1"/>
    </source>
</evidence>
<sequence>MKKNIGIWIDTKQAIVIRLSKNGEHFIKKIDSKIETRVRVPGESKKFGRFGGQYITYEKNRLNKKNEQVNHFIKELFKEIENCDALVIFGPAKMKKILEKEIRNNMQFSGKLLGVHNTDLLTENQIVAWVKDYFYN</sequence>
<comment type="caution">
    <text evidence="1">The sequence shown here is derived from an EMBL/GenBank/DDBJ whole genome shotgun (WGS) entry which is preliminary data.</text>
</comment>
<accession>A0A4Y8APY5</accession>
<dbReference type="EMBL" id="SNQI01000007">
    <property type="protein sequence ID" value="TEW71865.1"/>
    <property type="molecule type" value="Genomic_DNA"/>
</dbReference>
<dbReference type="OrthoDB" id="594984at2"/>
<organism evidence="1 2">
    <name type="scientific">Gramella jeungdoensis</name>
    <dbReference type="NCBI Taxonomy" id="708091"/>
    <lineage>
        <taxon>Bacteria</taxon>
        <taxon>Pseudomonadati</taxon>
        <taxon>Bacteroidota</taxon>
        <taxon>Flavobacteriia</taxon>
        <taxon>Flavobacteriales</taxon>
        <taxon>Flavobacteriaceae</taxon>
        <taxon>Christiangramia</taxon>
    </lineage>
</organism>
<dbReference type="RefSeq" id="WP_134249327.1">
    <property type="nucleotide sequence ID" value="NZ_SNQI01000007.1"/>
</dbReference>
<evidence type="ECO:0008006" key="3">
    <source>
        <dbReference type="Google" id="ProtNLM"/>
    </source>
</evidence>
<dbReference type="AlphaFoldDB" id="A0A4Y8APY5"/>
<proteinExistence type="predicted"/>
<keyword evidence="2" id="KW-1185">Reference proteome</keyword>
<reference evidence="1 2" key="1">
    <citation type="journal article" date="2011" name="J. Microbiol.">
        <title>Gramella jeungdoensis sp. nov., isolated from a solar saltern in Korea.</title>
        <authorList>
            <person name="Joung Y."/>
            <person name="Kim H."/>
            <person name="Jang T."/>
            <person name="Ahn T.S."/>
            <person name="Joh K."/>
        </authorList>
    </citation>
    <scope>NUCLEOTIDE SEQUENCE [LARGE SCALE GENOMIC DNA]</scope>
    <source>
        <strain evidence="1 2">KCTC 23123</strain>
    </source>
</reference>